<protein>
    <submittedName>
        <fullName evidence="2">Uncharacterized protein</fullName>
    </submittedName>
</protein>
<sequence>MIQGVTNSRLDAHGRKQAFALGLGLKASGLKFDRVVSSDLIRAQETAQQILLGMDEKQPIETNSGLREEMTVFLKVVNSKTFHRRSLASRITINS</sequence>
<dbReference type="Proteomes" id="UP000051984">
    <property type="component" value="Unassembled WGS sequence"/>
</dbReference>
<dbReference type="PANTHER" id="PTHR46517:SF1">
    <property type="entry name" value="FRUCTOSE-2,6-BISPHOSPHATASE TIGAR"/>
    <property type="match status" value="1"/>
</dbReference>
<dbReference type="InterPro" id="IPR029033">
    <property type="entry name" value="His_PPase_superfam"/>
</dbReference>
<name>A0A0R1EU86_LACZE</name>
<comment type="caution">
    <text evidence="2">The sequence shown here is derived from an EMBL/GenBank/DDBJ whole genome shotgun (WGS) entry which is preliminary data.</text>
</comment>
<evidence type="ECO:0000313" key="2">
    <source>
        <dbReference type="EMBL" id="KRK12574.1"/>
    </source>
</evidence>
<keyword evidence="1" id="KW-0378">Hydrolase</keyword>
<evidence type="ECO:0000256" key="1">
    <source>
        <dbReference type="ARBA" id="ARBA00022801"/>
    </source>
</evidence>
<gene>
    <name evidence="2" type="ORF">FD51_GL002704</name>
</gene>
<dbReference type="GO" id="GO:0005829">
    <property type="term" value="C:cytosol"/>
    <property type="evidence" value="ECO:0007669"/>
    <property type="project" value="TreeGrafter"/>
</dbReference>
<dbReference type="GO" id="GO:0004331">
    <property type="term" value="F:fructose-2,6-bisphosphate 2-phosphatase activity"/>
    <property type="evidence" value="ECO:0007669"/>
    <property type="project" value="TreeGrafter"/>
</dbReference>
<dbReference type="Pfam" id="PF00300">
    <property type="entry name" value="His_Phos_1"/>
    <property type="match status" value="1"/>
</dbReference>
<dbReference type="InterPro" id="IPR013078">
    <property type="entry name" value="His_Pase_superF_clade-1"/>
</dbReference>
<dbReference type="GO" id="GO:0045820">
    <property type="term" value="P:negative regulation of glycolytic process"/>
    <property type="evidence" value="ECO:0007669"/>
    <property type="project" value="TreeGrafter"/>
</dbReference>
<dbReference type="eggNOG" id="COG0406">
    <property type="taxonomic scope" value="Bacteria"/>
</dbReference>
<dbReference type="SUPFAM" id="SSF53254">
    <property type="entry name" value="Phosphoglycerate mutase-like"/>
    <property type="match status" value="1"/>
</dbReference>
<dbReference type="AlphaFoldDB" id="A0A0R1EU86"/>
<accession>A0A0R1EU86</accession>
<dbReference type="EMBL" id="AZCT01000006">
    <property type="protein sequence ID" value="KRK12574.1"/>
    <property type="molecule type" value="Genomic_DNA"/>
</dbReference>
<proteinExistence type="predicted"/>
<dbReference type="CDD" id="cd07067">
    <property type="entry name" value="HP_PGM_like"/>
    <property type="match status" value="1"/>
</dbReference>
<organism evidence="2 3">
    <name type="scientific">Lacticaseibacillus zeae DSM 20178 = KCTC 3804</name>
    <dbReference type="NCBI Taxonomy" id="1423816"/>
    <lineage>
        <taxon>Bacteria</taxon>
        <taxon>Bacillati</taxon>
        <taxon>Bacillota</taxon>
        <taxon>Bacilli</taxon>
        <taxon>Lactobacillales</taxon>
        <taxon>Lactobacillaceae</taxon>
        <taxon>Lacticaseibacillus</taxon>
    </lineage>
</organism>
<dbReference type="PANTHER" id="PTHR46517">
    <property type="entry name" value="FRUCTOSE-2,6-BISPHOSPHATASE TIGAR"/>
    <property type="match status" value="1"/>
</dbReference>
<dbReference type="PATRIC" id="fig|1423816.3.peg.2811"/>
<dbReference type="Gene3D" id="3.40.50.1240">
    <property type="entry name" value="Phosphoglycerate mutase-like"/>
    <property type="match status" value="1"/>
</dbReference>
<dbReference type="InterPro" id="IPR051695">
    <property type="entry name" value="Phosphoglycerate_Mutase"/>
</dbReference>
<dbReference type="GO" id="GO:0043456">
    <property type="term" value="P:regulation of pentose-phosphate shunt"/>
    <property type="evidence" value="ECO:0007669"/>
    <property type="project" value="TreeGrafter"/>
</dbReference>
<evidence type="ECO:0000313" key="3">
    <source>
        <dbReference type="Proteomes" id="UP000051984"/>
    </source>
</evidence>
<reference evidence="2 3" key="1">
    <citation type="journal article" date="2015" name="Genome Announc.">
        <title>Expanding the biotechnology potential of lactobacilli through comparative genomics of 213 strains and associated genera.</title>
        <authorList>
            <person name="Sun Z."/>
            <person name="Harris H.M."/>
            <person name="McCann A."/>
            <person name="Guo C."/>
            <person name="Argimon S."/>
            <person name="Zhang W."/>
            <person name="Yang X."/>
            <person name="Jeffery I.B."/>
            <person name="Cooney J.C."/>
            <person name="Kagawa T.F."/>
            <person name="Liu W."/>
            <person name="Song Y."/>
            <person name="Salvetti E."/>
            <person name="Wrobel A."/>
            <person name="Rasinkangas P."/>
            <person name="Parkhill J."/>
            <person name="Rea M.C."/>
            <person name="O'Sullivan O."/>
            <person name="Ritari J."/>
            <person name="Douillard F.P."/>
            <person name="Paul Ross R."/>
            <person name="Yang R."/>
            <person name="Briner A.E."/>
            <person name="Felis G.E."/>
            <person name="de Vos W.M."/>
            <person name="Barrangou R."/>
            <person name="Klaenhammer T.R."/>
            <person name="Caufield P.W."/>
            <person name="Cui Y."/>
            <person name="Zhang H."/>
            <person name="O'Toole P.W."/>
        </authorList>
    </citation>
    <scope>NUCLEOTIDE SEQUENCE [LARGE SCALE GENOMIC DNA]</scope>
    <source>
        <strain evidence="2 3">DSM 20178</strain>
    </source>
</reference>